<accession>A0A9Q4MHS7</accession>
<sequence length="99" mass="11772">MEVKFEDPSLERLEANQKYTAGLVKVFHRRIQFIRASPDERAFYAMKSLHYEKLKDDPDSLYSMHLNDQWHLIMYLKAKEDDTRNLVVIVSICRLPLNS</sequence>
<dbReference type="RefSeq" id="WP_004085585.1">
    <property type="nucleotide sequence ID" value="NZ_CP052853.1"/>
</dbReference>
<protein>
    <submittedName>
        <fullName evidence="1">Plasmid maintenance system killer protein</fullName>
    </submittedName>
</protein>
<dbReference type="Proteomes" id="UP000474061">
    <property type="component" value="Unassembled WGS sequence"/>
</dbReference>
<name>A0A9Q4MHS7_XYLFS</name>
<dbReference type="EMBL" id="VDCJ01000343">
    <property type="protein sequence ID" value="MRU23750.1"/>
    <property type="molecule type" value="Genomic_DNA"/>
</dbReference>
<evidence type="ECO:0000313" key="1">
    <source>
        <dbReference type="EMBL" id="MRU23750.1"/>
    </source>
</evidence>
<proteinExistence type="predicted"/>
<dbReference type="AlphaFoldDB" id="A0A9Q4MHS7"/>
<reference evidence="1" key="2">
    <citation type="journal article" date="2020" name="Appl. Environ. Microbiol.">
        <title>Multiple intercontinental introductions associated with the emergence of a plant pathogen in Europe.</title>
        <authorList>
            <person name="Landa B.B."/>
            <person name="Castillo A.I."/>
            <person name="Giampetruzzi A."/>
            <person name="Kahn A."/>
            <person name="Roman-Ecija M."/>
            <person name="Velasco-Amo M.P."/>
            <person name="Navas-Cortes J.A."/>
            <person name="Marco-Noales E."/>
            <person name="Barbe S."/>
            <person name="Moralejo E."/>
            <person name="Coletta-Filho H.D."/>
            <person name="Saldarelli P."/>
            <person name="Saponari M."/>
            <person name="Almeida R.P.P."/>
        </authorList>
    </citation>
    <scope>NUCLEOTIDE SEQUENCE</scope>
    <source>
        <strain evidence="1">XYL1981</strain>
    </source>
</reference>
<comment type="caution">
    <text evidence="1">The sequence shown here is derived from an EMBL/GenBank/DDBJ whole genome shotgun (WGS) entry which is preliminary data.</text>
</comment>
<reference evidence="1" key="1">
    <citation type="submission" date="2019-05" db="EMBL/GenBank/DDBJ databases">
        <authorList>
            <person name="Castillo A."/>
            <person name="Giampetruzzi A."/>
            <person name="Landa B."/>
            <person name="Saponari M."/>
            <person name="Almeida R.P.P."/>
            <person name="Moralejo E."/>
            <person name="Marco-Noales E."/>
            <person name="Velasco-Amo M.P."/>
            <person name="Roman-Ecija M."/>
            <person name="Navarro I."/>
            <person name="Monterde A."/>
            <person name="Barbe S."/>
        </authorList>
    </citation>
    <scope>NUCLEOTIDE SEQUENCE</scope>
    <source>
        <strain evidence="1">XYL1981</strain>
    </source>
</reference>
<dbReference type="InterPro" id="IPR035093">
    <property type="entry name" value="RelE/ParE_toxin_dom_sf"/>
</dbReference>
<evidence type="ECO:0000313" key="2">
    <source>
        <dbReference type="Proteomes" id="UP000474061"/>
    </source>
</evidence>
<organism evidence="1 2">
    <name type="scientific">Xylella fastidiosa subsp. multiplex</name>
    <dbReference type="NCBI Taxonomy" id="644357"/>
    <lineage>
        <taxon>Bacteria</taxon>
        <taxon>Pseudomonadati</taxon>
        <taxon>Pseudomonadota</taxon>
        <taxon>Gammaproteobacteria</taxon>
        <taxon>Lysobacterales</taxon>
        <taxon>Lysobacteraceae</taxon>
        <taxon>Xylella</taxon>
    </lineage>
</organism>
<dbReference type="Gene3D" id="3.30.2310.20">
    <property type="entry name" value="RelE-like"/>
    <property type="match status" value="1"/>
</dbReference>
<gene>
    <name evidence="1" type="ORF">FG476_06570</name>
</gene>
<dbReference type="SUPFAM" id="SSF143011">
    <property type="entry name" value="RelE-like"/>
    <property type="match status" value="1"/>
</dbReference>